<dbReference type="STRING" id="1081109.A0A167YBD9"/>
<evidence type="ECO:0000256" key="1">
    <source>
        <dbReference type="ARBA" id="ARBA00004123"/>
    </source>
</evidence>
<feature type="region of interest" description="Disordered" evidence="8">
    <location>
        <begin position="1"/>
        <end position="139"/>
    </location>
</feature>
<name>A0A167YBD9_9HYPO</name>
<dbReference type="InterPro" id="IPR051059">
    <property type="entry name" value="VerF-like"/>
</dbReference>
<dbReference type="Pfam" id="PF04082">
    <property type="entry name" value="Fungal_trans"/>
    <property type="match status" value="1"/>
</dbReference>
<feature type="compositionally biased region" description="Basic and acidic residues" evidence="8">
    <location>
        <begin position="207"/>
        <end position="219"/>
    </location>
</feature>
<evidence type="ECO:0000256" key="4">
    <source>
        <dbReference type="ARBA" id="ARBA00022771"/>
    </source>
</evidence>
<evidence type="ECO:0000256" key="7">
    <source>
        <dbReference type="PROSITE-ProRule" id="PRU00042"/>
    </source>
</evidence>
<feature type="compositionally biased region" description="Polar residues" evidence="8">
    <location>
        <begin position="38"/>
        <end position="57"/>
    </location>
</feature>
<dbReference type="CDD" id="cd12148">
    <property type="entry name" value="fungal_TF_MHR"/>
    <property type="match status" value="1"/>
</dbReference>
<dbReference type="Gene3D" id="3.30.160.60">
    <property type="entry name" value="Classic Zinc Finger"/>
    <property type="match status" value="1"/>
</dbReference>
<dbReference type="GO" id="GO:0006351">
    <property type="term" value="P:DNA-templated transcription"/>
    <property type="evidence" value="ECO:0007669"/>
    <property type="project" value="InterPro"/>
</dbReference>
<evidence type="ECO:0000256" key="5">
    <source>
        <dbReference type="ARBA" id="ARBA00022833"/>
    </source>
</evidence>
<protein>
    <submittedName>
        <fullName evidence="10">Transcription factor</fullName>
    </submittedName>
</protein>
<dbReference type="PROSITE" id="PS00028">
    <property type="entry name" value="ZINC_FINGER_C2H2_1"/>
    <property type="match status" value="1"/>
</dbReference>
<dbReference type="InterPro" id="IPR007219">
    <property type="entry name" value="XnlR_reg_dom"/>
</dbReference>
<evidence type="ECO:0000313" key="10">
    <source>
        <dbReference type="EMBL" id="KZZ91106.1"/>
    </source>
</evidence>
<keyword evidence="11" id="KW-1185">Reference proteome</keyword>
<keyword evidence="3" id="KW-0677">Repeat</keyword>
<evidence type="ECO:0000256" key="3">
    <source>
        <dbReference type="ARBA" id="ARBA00022737"/>
    </source>
</evidence>
<evidence type="ECO:0000256" key="6">
    <source>
        <dbReference type="ARBA" id="ARBA00023242"/>
    </source>
</evidence>
<dbReference type="OrthoDB" id="6077919at2759"/>
<keyword evidence="4 7" id="KW-0863">Zinc-finger</keyword>
<feature type="region of interest" description="Disordered" evidence="8">
    <location>
        <begin position="207"/>
        <end position="283"/>
    </location>
</feature>
<dbReference type="GO" id="GO:0000978">
    <property type="term" value="F:RNA polymerase II cis-regulatory region sequence-specific DNA binding"/>
    <property type="evidence" value="ECO:0007669"/>
    <property type="project" value="InterPro"/>
</dbReference>
<sequence length="985" mass="107843">MASLRNIMNVDVDDDHAKSPSLKNPPDATSRASDHPDMSTTPGTHTRASDYTTTASPSRDQRFVSSSRSSRSLPVDQRPAGPSYSHSAHSRPHDRRQSNTSTDSMDSHYGHGHGYGQTQSASFSNPPMRPFVPPPEAAPLKLTPITGRVSRAKKGVPVHTCDICRPPKTFTRAEHLRRHQLSHQPPDLACPFPGCEKVFHRRDLLDRHQQRHDSEDRVGKSSSDPTSRSPYNTTGGSRNPSYTSSPPGSLIPIQQYGSASPSPAAPPVSVGSGHWPTHKNPLPMQHASNEILMEEIKSEYLVDSTPVSLRPSSTDIRAGYAQQPRSMPAVTAIDPVQTICPPVATVPASSWTTAPVMPSSEAQACFSSAAVSPDRRQSASLCSADWAPVTPAGSRVMTDAVLTTSGSFAVSFGYGAPLPSTSYESIYEHGPAVSISTYDDSPSLYGAHIPTPALRSLSPQILVGQSSETMVAVAAPLPADRVINAMSYRGEPSPGLSLLSQELMPLNGEARSALPIYIAVFWRDVHPLYPIIHKATAEDGAIILSEEVDMLRCAMAAVATQFLPHIEHRINGNQLHAFACQKFRAFTQEATWSLPVMQTVLLCEYYARFRGRHKDDYQPSPQFVALYQLVSGCRLTTMPEVSGDNAERWAAWIHMESCRRLLSACFLLSVHGMCYHEQPYSAVLGPEEGATTRFDIPLSAPTSALWNARNAEAWAAIDTSSLRLTCVADVMEDASWPTEQNPDFDVSLVIAAHALQLPTRQNRQEVVLIDDVSHICTDDMLMDKHFSRWPGAAVYLALHHTPLHVLLAVSGESWLFNKKLPDASLFSEYKSKLGQWQKSGTSALATVFAARAIRDFLSLSDDDGKETAGRVPPSPHSVGACKDISDYWGLYVCTLICWAFGHVGKKSTAEKRLPPRNRAVSWILRVADSKASQIIDMPEREYSQSVVGFVREILEKDCLGGRSVLFADSVGVLRRLEDVDSWSWF</sequence>
<dbReference type="PANTHER" id="PTHR40626:SF30">
    <property type="entry name" value="FINGER DOMAIN PROTEIN, PUTATIVE (AFU_ORTHOLOGUE AFUA_4G13600)-RELATED"/>
    <property type="match status" value="1"/>
</dbReference>
<dbReference type="GO" id="GO:0005634">
    <property type="term" value="C:nucleus"/>
    <property type="evidence" value="ECO:0007669"/>
    <property type="project" value="UniProtKB-SubCell"/>
</dbReference>
<feature type="compositionally biased region" description="Polar residues" evidence="8">
    <location>
        <begin position="220"/>
        <end position="247"/>
    </location>
</feature>
<accession>A0A167YBD9</accession>
<dbReference type="GO" id="GO:0008270">
    <property type="term" value="F:zinc ion binding"/>
    <property type="evidence" value="ECO:0007669"/>
    <property type="project" value="UniProtKB-KW"/>
</dbReference>
<evidence type="ECO:0000256" key="2">
    <source>
        <dbReference type="ARBA" id="ARBA00022723"/>
    </source>
</evidence>
<comment type="subcellular location">
    <subcellularLocation>
        <location evidence="1">Nucleus</location>
    </subcellularLocation>
</comment>
<dbReference type="PROSITE" id="PS50157">
    <property type="entry name" value="ZINC_FINGER_C2H2_2"/>
    <property type="match status" value="1"/>
</dbReference>
<dbReference type="InterPro" id="IPR013087">
    <property type="entry name" value="Znf_C2H2_type"/>
</dbReference>
<dbReference type="EMBL" id="AZGY01000019">
    <property type="protein sequence ID" value="KZZ91106.1"/>
    <property type="molecule type" value="Genomic_DNA"/>
</dbReference>
<dbReference type="GO" id="GO:0000785">
    <property type="term" value="C:chromatin"/>
    <property type="evidence" value="ECO:0007669"/>
    <property type="project" value="TreeGrafter"/>
</dbReference>
<proteinExistence type="predicted"/>
<keyword evidence="2" id="KW-0479">Metal-binding</keyword>
<feature type="compositionally biased region" description="Low complexity" evidence="8">
    <location>
        <begin position="257"/>
        <end position="273"/>
    </location>
</feature>
<comment type="caution">
    <text evidence="10">The sequence shown here is derived from an EMBL/GenBank/DDBJ whole genome shotgun (WGS) entry which is preliminary data.</text>
</comment>
<dbReference type="SMART" id="SM00355">
    <property type="entry name" value="ZnF_C2H2"/>
    <property type="match status" value="2"/>
</dbReference>
<keyword evidence="5" id="KW-0862">Zinc</keyword>
<feature type="domain" description="C2H2-type" evidence="9">
    <location>
        <begin position="188"/>
        <end position="217"/>
    </location>
</feature>
<evidence type="ECO:0000259" key="9">
    <source>
        <dbReference type="PROSITE" id="PS50157"/>
    </source>
</evidence>
<evidence type="ECO:0000256" key="8">
    <source>
        <dbReference type="SAM" id="MobiDB-lite"/>
    </source>
</evidence>
<organism evidence="10 11">
    <name type="scientific">Moelleriella libera RCEF 2490</name>
    <dbReference type="NCBI Taxonomy" id="1081109"/>
    <lineage>
        <taxon>Eukaryota</taxon>
        <taxon>Fungi</taxon>
        <taxon>Dikarya</taxon>
        <taxon>Ascomycota</taxon>
        <taxon>Pezizomycotina</taxon>
        <taxon>Sordariomycetes</taxon>
        <taxon>Hypocreomycetidae</taxon>
        <taxon>Hypocreales</taxon>
        <taxon>Clavicipitaceae</taxon>
        <taxon>Moelleriella</taxon>
    </lineage>
</organism>
<dbReference type="AlphaFoldDB" id="A0A167YBD9"/>
<dbReference type="InterPro" id="IPR036236">
    <property type="entry name" value="Znf_C2H2_sf"/>
</dbReference>
<dbReference type="GO" id="GO:0000981">
    <property type="term" value="F:DNA-binding transcription factor activity, RNA polymerase II-specific"/>
    <property type="evidence" value="ECO:0007669"/>
    <property type="project" value="InterPro"/>
</dbReference>
<dbReference type="Proteomes" id="UP000078544">
    <property type="component" value="Unassembled WGS sequence"/>
</dbReference>
<evidence type="ECO:0000313" key="11">
    <source>
        <dbReference type="Proteomes" id="UP000078544"/>
    </source>
</evidence>
<dbReference type="PANTHER" id="PTHR40626">
    <property type="entry name" value="MIP31509P"/>
    <property type="match status" value="1"/>
</dbReference>
<dbReference type="SUPFAM" id="SSF57667">
    <property type="entry name" value="beta-beta-alpha zinc fingers"/>
    <property type="match status" value="1"/>
</dbReference>
<feature type="compositionally biased region" description="Low complexity" evidence="8">
    <location>
        <begin position="63"/>
        <end position="72"/>
    </location>
</feature>
<feature type="compositionally biased region" description="Pro residues" evidence="8">
    <location>
        <begin position="127"/>
        <end position="137"/>
    </location>
</feature>
<keyword evidence="6" id="KW-0539">Nucleus</keyword>
<reference evidence="10 11" key="1">
    <citation type="journal article" date="2016" name="Genome Biol. Evol.">
        <title>Divergent and convergent evolution of fungal pathogenicity.</title>
        <authorList>
            <person name="Shang Y."/>
            <person name="Xiao G."/>
            <person name="Zheng P."/>
            <person name="Cen K."/>
            <person name="Zhan S."/>
            <person name="Wang C."/>
        </authorList>
    </citation>
    <scope>NUCLEOTIDE SEQUENCE [LARGE SCALE GENOMIC DNA]</scope>
    <source>
        <strain evidence="10 11">RCEF 2490</strain>
    </source>
</reference>
<gene>
    <name evidence="10" type="ORF">AAL_06847</name>
</gene>